<evidence type="ECO:0000259" key="1">
    <source>
        <dbReference type="Pfam" id="PF07969"/>
    </source>
</evidence>
<dbReference type="SUPFAM" id="SSF51556">
    <property type="entry name" value="Metallo-dependent hydrolases"/>
    <property type="match status" value="1"/>
</dbReference>
<dbReference type="PANTHER" id="PTHR22642:SF2">
    <property type="entry name" value="PROTEIN LONG AFTER FAR-RED 3"/>
    <property type="match status" value="1"/>
</dbReference>
<feature type="domain" description="Amidohydrolase 3" evidence="1">
    <location>
        <begin position="48"/>
        <end position="524"/>
    </location>
</feature>
<dbReference type="Proteomes" id="UP000095558">
    <property type="component" value="Unassembled WGS sequence"/>
</dbReference>
<dbReference type="InterPro" id="IPR033932">
    <property type="entry name" value="YtcJ-like"/>
</dbReference>
<dbReference type="GeneID" id="83010889"/>
<evidence type="ECO:0000313" key="2">
    <source>
        <dbReference type="EMBL" id="CUO16164.1"/>
    </source>
</evidence>
<dbReference type="EC" id="3.5.1.91" evidence="2"/>
<dbReference type="InterPro" id="IPR032466">
    <property type="entry name" value="Metal_Hydrolase"/>
</dbReference>
<dbReference type="InterPro" id="IPR013108">
    <property type="entry name" value="Amidohydro_3"/>
</dbReference>
<dbReference type="GO" id="GO:0016810">
    <property type="term" value="F:hydrolase activity, acting on carbon-nitrogen (but not peptide) bonds"/>
    <property type="evidence" value="ECO:0007669"/>
    <property type="project" value="InterPro"/>
</dbReference>
<protein>
    <submittedName>
        <fullName evidence="2">Amidohydrolase</fullName>
        <ecNumber evidence="2">3.5.1.91</ecNumber>
    </submittedName>
</protein>
<dbReference type="CDD" id="cd01300">
    <property type="entry name" value="YtcJ_like"/>
    <property type="match status" value="1"/>
</dbReference>
<dbReference type="AlphaFoldDB" id="A0A174BXK2"/>
<dbReference type="RefSeq" id="WP_042395275.1">
    <property type="nucleotide sequence ID" value="NZ_CYYT01000009.1"/>
</dbReference>
<accession>A0A174BXK2</accession>
<sequence length="528" mass="59294">MKKVFYNGRIITLEGNESVESVFIENGKINEIGNYEDIIKKYSEVEKINLEGKTLIPAFLDPHSHFSGAASALLQVPLEEAVSIDEVLEKLSDFVKSDNLQENKWVIGKGYDHNNFVEKAHPTCEDLDKVSTKVPIVIQHKSGHAGVFNSKALELLGVTVDTVSPEGGLIGKKDNKLTGYMEETAFMKYMKEAAMPDANELFNAYIQVQEKYLSHGIATVQEGMMVSQMIPLYEALINNNMLKVDLVGYSEVSSAEKLFSKFKDSIMKYNKNFKLGGYKIFLDGSPQARTAWMLTPYLGEDTYYGYGTMKYEDVYNAIKEATKNNVQILAHCNGDAAAQQFIDAIKKVQEDGYDVKSLRPVMIHSQLLRIEQLEDVKKLGIIPSFFVAHVYHWGDVHINNFGFERASKISPTASALENGITFTFHQDSPVIEPNMMETIHCAVNRKTKSGVLLGENERISVIEALKAVTINAAYQYFEEDKKGSIKVGKNADFVILDKNPLEVPIEHLKDIKILETIKDGVTIYKRNK</sequence>
<keyword evidence="2" id="KW-0378">Hydrolase</keyword>
<dbReference type="PANTHER" id="PTHR22642">
    <property type="entry name" value="IMIDAZOLONEPROPIONASE"/>
    <property type="match status" value="1"/>
</dbReference>
<proteinExistence type="predicted"/>
<dbReference type="OrthoDB" id="9767366at2"/>
<dbReference type="Gene3D" id="2.30.40.10">
    <property type="entry name" value="Urease, subunit C, domain 1"/>
    <property type="match status" value="1"/>
</dbReference>
<dbReference type="EMBL" id="CYZV01000015">
    <property type="protein sequence ID" value="CUO16164.1"/>
    <property type="molecule type" value="Genomic_DNA"/>
</dbReference>
<evidence type="ECO:0000313" key="3">
    <source>
        <dbReference type="Proteomes" id="UP000095558"/>
    </source>
</evidence>
<name>A0A174BXK2_9CLOT</name>
<gene>
    <name evidence="2" type="primary">nfdA</name>
    <name evidence="2" type="ORF">ERS852470_01598</name>
</gene>
<dbReference type="InterPro" id="IPR011059">
    <property type="entry name" value="Metal-dep_hydrolase_composite"/>
</dbReference>
<dbReference type="Gene3D" id="3.10.310.70">
    <property type="match status" value="1"/>
</dbReference>
<organism evidence="2 3">
    <name type="scientific">Clostridium disporicum</name>
    <dbReference type="NCBI Taxonomy" id="84024"/>
    <lineage>
        <taxon>Bacteria</taxon>
        <taxon>Bacillati</taxon>
        <taxon>Bacillota</taxon>
        <taxon>Clostridia</taxon>
        <taxon>Eubacteriales</taxon>
        <taxon>Clostridiaceae</taxon>
        <taxon>Clostridium</taxon>
    </lineage>
</organism>
<dbReference type="SUPFAM" id="SSF51338">
    <property type="entry name" value="Composite domain of metallo-dependent hydrolases"/>
    <property type="match status" value="1"/>
</dbReference>
<dbReference type="Pfam" id="PF07969">
    <property type="entry name" value="Amidohydro_3"/>
    <property type="match status" value="1"/>
</dbReference>
<dbReference type="Gene3D" id="3.20.20.140">
    <property type="entry name" value="Metal-dependent hydrolases"/>
    <property type="match status" value="1"/>
</dbReference>
<reference evidence="2 3" key="1">
    <citation type="submission" date="2015-09" db="EMBL/GenBank/DDBJ databases">
        <authorList>
            <consortium name="Pathogen Informatics"/>
        </authorList>
    </citation>
    <scope>NUCLEOTIDE SEQUENCE [LARGE SCALE GENOMIC DNA]</scope>
    <source>
        <strain evidence="2 3">2789STDY5834855</strain>
    </source>
</reference>